<accession>A0ABZ1BL75</accession>
<evidence type="ECO:0000256" key="1">
    <source>
        <dbReference type="ARBA" id="ARBA00008563"/>
    </source>
</evidence>
<keyword evidence="7" id="KW-1185">Reference proteome</keyword>
<comment type="subunit">
    <text evidence="4">Part of the 50S ribosomal subunit. Contacts protein L20.</text>
</comment>
<dbReference type="InterPro" id="IPR036164">
    <property type="entry name" value="bL21-like_sf"/>
</dbReference>
<gene>
    <name evidence="4 6" type="primary">rplU</name>
    <name evidence="6" type="ORF">VLY81_08920</name>
</gene>
<evidence type="ECO:0000256" key="5">
    <source>
        <dbReference type="RuleBase" id="RU000562"/>
    </source>
</evidence>
<reference evidence="7" key="1">
    <citation type="submission" date="2023-12" db="EMBL/GenBank/DDBJ databases">
        <title>Novel isolates from deep terrestrial aquifers shed light on the physiology and ecology of the class Limnochordia.</title>
        <authorList>
            <person name="Karnachuk O.V."/>
            <person name="Lukina A.P."/>
            <person name="Avakyan M.R."/>
            <person name="Kadnikov V."/>
            <person name="Begmatov S."/>
            <person name="Beletsky A.V."/>
            <person name="Mardanov A.V."/>
            <person name="Ravin N.V."/>
        </authorList>
    </citation>
    <scope>NUCLEOTIDE SEQUENCE [LARGE SCALE GENOMIC DNA]</scope>
    <source>
        <strain evidence="7">LN</strain>
    </source>
</reference>
<dbReference type="NCBIfam" id="TIGR00061">
    <property type="entry name" value="L21"/>
    <property type="match status" value="1"/>
</dbReference>
<dbReference type="Pfam" id="PF00829">
    <property type="entry name" value="Ribosomal_L21p"/>
    <property type="match status" value="1"/>
</dbReference>
<sequence length="107" mass="12127">MAEYAIVDVGGRQYRVAPGDVITVERLDAPVGQELTLDRVLMVRDADRLLVGEPLVAGAKAVARVLEHGRDRKVLVFKYKPKVNYRRRYGHRQPYTRLAIERLEVAG</sequence>
<dbReference type="InterPro" id="IPR028909">
    <property type="entry name" value="bL21-like"/>
</dbReference>
<dbReference type="InterPro" id="IPR001787">
    <property type="entry name" value="Ribosomal_bL21"/>
</dbReference>
<comment type="function">
    <text evidence="4 5">This protein binds to 23S rRNA in the presence of protein L20.</text>
</comment>
<dbReference type="SUPFAM" id="SSF141091">
    <property type="entry name" value="L21p-like"/>
    <property type="match status" value="1"/>
</dbReference>
<name>A0ABZ1BL75_9FIRM</name>
<evidence type="ECO:0000313" key="7">
    <source>
        <dbReference type="Proteomes" id="UP001333102"/>
    </source>
</evidence>
<dbReference type="PANTHER" id="PTHR21349:SF0">
    <property type="entry name" value="LARGE RIBOSOMAL SUBUNIT PROTEIN BL21M"/>
    <property type="match status" value="1"/>
</dbReference>
<keyword evidence="3 4" id="KW-0687">Ribonucleoprotein</keyword>
<dbReference type="GO" id="GO:0005840">
    <property type="term" value="C:ribosome"/>
    <property type="evidence" value="ECO:0007669"/>
    <property type="project" value="UniProtKB-KW"/>
</dbReference>
<keyword evidence="4 5" id="KW-0699">rRNA-binding</keyword>
<evidence type="ECO:0000256" key="3">
    <source>
        <dbReference type="ARBA" id="ARBA00023274"/>
    </source>
</evidence>
<keyword evidence="4 5" id="KW-0694">RNA-binding</keyword>
<organism evidence="6 7">
    <name type="scientific">Geochorda subterranea</name>
    <dbReference type="NCBI Taxonomy" id="3109564"/>
    <lineage>
        <taxon>Bacteria</taxon>
        <taxon>Bacillati</taxon>
        <taxon>Bacillota</taxon>
        <taxon>Limnochordia</taxon>
        <taxon>Limnochordales</taxon>
        <taxon>Geochordaceae</taxon>
        <taxon>Geochorda</taxon>
    </lineage>
</organism>
<proteinExistence type="inferred from homology"/>
<evidence type="ECO:0000256" key="4">
    <source>
        <dbReference type="HAMAP-Rule" id="MF_01363"/>
    </source>
</evidence>
<comment type="similarity">
    <text evidence="1 4 5">Belongs to the bacterial ribosomal protein bL21 family.</text>
</comment>
<dbReference type="RefSeq" id="WP_324667817.1">
    <property type="nucleotide sequence ID" value="NZ_CP141614.1"/>
</dbReference>
<protein>
    <recommendedName>
        <fullName evidence="4">Large ribosomal subunit protein bL21</fullName>
    </recommendedName>
</protein>
<dbReference type="Proteomes" id="UP001333102">
    <property type="component" value="Chromosome"/>
</dbReference>
<dbReference type="HAMAP" id="MF_01363">
    <property type="entry name" value="Ribosomal_bL21"/>
    <property type="match status" value="1"/>
</dbReference>
<dbReference type="PANTHER" id="PTHR21349">
    <property type="entry name" value="50S RIBOSOMAL PROTEIN L21"/>
    <property type="match status" value="1"/>
</dbReference>
<evidence type="ECO:0000313" key="6">
    <source>
        <dbReference type="EMBL" id="WRP13572.1"/>
    </source>
</evidence>
<dbReference type="EMBL" id="CP141614">
    <property type="protein sequence ID" value="WRP13572.1"/>
    <property type="molecule type" value="Genomic_DNA"/>
</dbReference>
<keyword evidence="2 4" id="KW-0689">Ribosomal protein</keyword>
<evidence type="ECO:0000256" key="2">
    <source>
        <dbReference type="ARBA" id="ARBA00022980"/>
    </source>
</evidence>